<dbReference type="InterPro" id="IPR001251">
    <property type="entry name" value="CRAL-TRIO_dom"/>
</dbReference>
<organism evidence="2 3">
    <name type="scientific">Tenebrio molitor</name>
    <name type="common">Yellow mealworm beetle</name>
    <dbReference type="NCBI Taxonomy" id="7067"/>
    <lineage>
        <taxon>Eukaryota</taxon>
        <taxon>Metazoa</taxon>
        <taxon>Ecdysozoa</taxon>
        <taxon>Arthropoda</taxon>
        <taxon>Hexapoda</taxon>
        <taxon>Insecta</taxon>
        <taxon>Pterygota</taxon>
        <taxon>Neoptera</taxon>
        <taxon>Endopterygota</taxon>
        <taxon>Coleoptera</taxon>
        <taxon>Polyphaga</taxon>
        <taxon>Cucujiformia</taxon>
        <taxon>Tenebrionidae</taxon>
        <taxon>Tenebrio</taxon>
    </lineage>
</organism>
<evidence type="ECO:0000313" key="3">
    <source>
        <dbReference type="Proteomes" id="UP000719412"/>
    </source>
</evidence>
<dbReference type="Gene3D" id="1.20.5.1200">
    <property type="entry name" value="Alpha-tocopherol transfer"/>
    <property type="match status" value="1"/>
</dbReference>
<dbReference type="PANTHER" id="PTHR10174">
    <property type="entry name" value="ALPHA-TOCOPHEROL TRANSFER PROTEIN-RELATED"/>
    <property type="match status" value="1"/>
</dbReference>
<protein>
    <recommendedName>
        <fullName evidence="1">CRAL-TRIO domain-containing protein</fullName>
    </recommendedName>
</protein>
<dbReference type="EMBL" id="JABDTM020026995">
    <property type="protein sequence ID" value="KAH0811167.1"/>
    <property type="molecule type" value="Genomic_DNA"/>
</dbReference>
<gene>
    <name evidence="2" type="ORF">GEV33_011624</name>
</gene>
<dbReference type="GO" id="GO:0016020">
    <property type="term" value="C:membrane"/>
    <property type="evidence" value="ECO:0007669"/>
    <property type="project" value="TreeGrafter"/>
</dbReference>
<evidence type="ECO:0000313" key="2">
    <source>
        <dbReference type="EMBL" id="KAH0811167.1"/>
    </source>
</evidence>
<dbReference type="SUPFAM" id="SSF52087">
    <property type="entry name" value="CRAL/TRIO domain"/>
    <property type="match status" value="1"/>
</dbReference>
<feature type="domain" description="CRAL-TRIO" evidence="1">
    <location>
        <begin position="123"/>
        <end position="248"/>
    </location>
</feature>
<dbReference type="InterPro" id="IPR036273">
    <property type="entry name" value="CRAL/TRIO_N_dom_sf"/>
</dbReference>
<dbReference type="Proteomes" id="UP000719412">
    <property type="component" value="Unassembled WGS sequence"/>
</dbReference>
<reference evidence="2" key="2">
    <citation type="submission" date="2021-08" db="EMBL/GenBank/DDBJ databases">
        <authorList>
            <person name="Eriksson T."/>
        </authorList>
    </citation>
    <scope>NUCLEOTIDE SEQUENCE</scope>
    <source>
        <strain evidence="2">Stoneville</strain>
        <tissue evidence="2">Whole head</tissue>
    </source>
</reference>
<dbReference type="Pfam" id="PF00650">
    <property type="entry name" value="CRAL_TRIO"/>
    <property type="match status" value="1"/>
</dbReference>
<dbReference type="InterPro" id="IPR036865">
    <property type="entry name" value="CRAL-TRIO_dom_sf"/>
</dbReference>
<dbReference type="Gene3D" id="3.40.525.10">
    <property type="entry name" value="CRAL-TRIO lipid binding domain"/>
    <property type="match status" value="1"/>
</dbReference>
<sequence length="300" mass="35319">MDKLLVVTEEEKEQMRKLYNVNEIRIKQDIEIIKTWIIKQPHLPQNLTDNMIEKCLLRNKFRVERTKQKMDNYYSLRGHNKDLIRDFENVVPSKHVTTYLPLPKLTPNLERIINMKILKPDPEDYDIREIIKLDLAIEEMCLPYDSSVGLRYLFDFSGFTLRHLTRINPILLAKHITLIEKAYSSRMLGLELVNFPAFASKILALMKLVLRPKIYERVKIHKDMESVYEVIPKECLPVEYGGTLGTIPDMLRKWDKAMEDHRDFFVENYENVALEHLRPLESKADDAFGVDGTFKKLAID</sequence>
<name>A0A8J6HB49_TENMO</name>
<dbReference type="PROSITE" id="PS50191">
    <property type="entry name" value="CRAL_TRIO"/>
    <property type="match status" value="1"/>
</dbReference>
<dbReference type="PANTHER" id="PTHR10174:SF222">
    <property type="entry name" value="GH10083P-RELATED"/>
    <property type="match status" value="1"/>
</dbReference>
<proteinExistence type="predicted"/>
<comment type="caution">
    <text evidence="2">The sequence shown here is derived from an EMBL/GenBank/DDBJ whole genome shotgun (WGS) entry which is preliminary data.</text>
</comment>
<dbReference type="SUPFAM" id="SSF46938">
    <property type="entry name" value="CRAL/TRIO N-terminal domain"/>
    <property type="match status" value="1"/>
</dbReference>
<evidence type="ECO:0000259" key="1">
    <source>
        <dbReference type="PROSITE" id="PS50191"/>
    </source>
</evidence>
<dbReference type="GO" id="GO:1902936">
    <property type="term" value="F:phosphatidylinositol bisphosphate binding"/>
    <property type="evidence" value="ECO:0007669"/>
    <property type="project" value="TreeGrafter"/>
</dbReference>
<dbReference type="AlphaFoldDB" id="A0A8J6HB49"/>
<reference evidence="2" key="1">
    <citation type="journal article" date="2020" name="J Insects Food Feed">
        <title>The yellow mealworm (Tenebrio molitor) genome: a resource for the emerging insects as food and feed industry.</title>
        <authorList>
            <person name="Eriksson T."/>
            <person name="Andere A."/>
            <person name="Kelstrup H."/>
            <person name="Emery V."/>
            <person name="Picard C."/>
        </authorList>
    </citation>
    <scope>NUCLEOTIDE SEQUENCE</scope>
    <source>
        <strain evidence="2">Stoneville</strain>
        <tissue evidence="2">Whole head</tissue>
    </source>
</reference>
<dbReference type="CDD" id="cd00170">
    <property type="entry name" value="SEC14"/>
    <property type="match status" value="1"/>
</dbReference>
<accession>A0A8J6HB49</accession>
<keyword evidence="3" id="KW-1185">Reference proteome</keyword>